<dbReference type="GO" id="GO:0016020">
    <property type="term" value="C:membrane"/>
    <property type="evidence" value="ECO:0007669"/>
    <property type="project" value="UniProtKB-SubCell"/>
</dbReference>
<evidence type="ECO:0000256" key="2">
    <source>
        <dbReference type="ARBA" id="ARBA00022692"/>
    </source>
</evidence>
<evidence type="ECO:0000256" key="1">
    <source>
        <dbReference type="ARBA" id="ARBA00004141"/>
    </source>
</evidence>
<gene>
    <name evidence="7" type="ORF">KL86PLE_90151</name>
</gene>
<feature type="transmembrane region" description="Helical" evidence="5">
    <location>
        <begin position="48"/>
        <end position="67"/>
    </location>
</feature>
<dbReference type="Pfam" id="PF04138">
    <property type="entry name" value="GtrA_DPMS_TM"/>
    <property type="match status" value="1"/>
</dbReference>
<evidence type="ECO:0000313" key="7">
    <source>
        <dbReference type="EMBL" id="SCM78931.1"/>
    </source>
</evidence>
<keyword evidence="2 5" id="KW-0812">Transmembrane</keyword>
<dbReference type="AlphaFoldDB" id="A0A212LN33"/>
<organism evidence="7">
    <name type="scientific">uncultured Pleomorphomonas sp</name>
    <dbReference type="NCBI Taxonomy" id="442121"/>
    <lineage>
        <taxon>Bacteria</taxon>
        <taxon>Pseudomonadati</taxon>
        <taxon>Pseudomonadota</taxon>
        <taxon>Alphaproteobacteria</taxon>
        <taxon>Hyphomicrobiales</taxon>
        <taxon>Pleomorphomonadaceae</taxon>
        <taxon>Pleomorphomonas</taxon>
        <taxon>environmental samples</taxon>
    </lineage>
</organism>
<accession>A0A212LN33</accession>
<evidence type="ECO:0000256" key="5">
    <source>
        <dbReference type="SAM" id="Phobius"/>
    </source>
</evidence>
<evidence type="ECO:0000256" key="4">
    <source>
        <dbReference type="ARBA" id="ARBA00023136"/>
    </source>
</evidence>
<dbReference type="GO" id="GO:0000271">
    <property type="term" value="P:polysaccharide biosynthetic process"/>
    <property type="evidence" value="ECO:0007669"/>
    <property type="project" value="InterPro"/>
</dbReference>
<dbReference type="InterPro" id="IPR007267">
    <property type="entry name" value="GtrA_DPMS_TM"/>
</dbReference>
<dbReference type="EMBL" id="FMJD01000013">
    <property type="protein sequence ID" value="SCM78931.1"/>
    <property type="molecule type" value="Genomic_DNA"/>
</dbReference>
<sequence>MSEAESLDDAGRLSGQTIFVRYVLFAILAGLANLAAQEAVVRFVPGLPLMMAILVGTGVGFVSKYLFDKKWIFLDRYEGHGTEARKVFVYGVSSVGTTLLFWATELLFWHATGTAEGKYAGAVLGLVLGNFLKYRLDRHFVFNKTYDRE</sequence>
<keyword evidence="3 5" id="KW-1133">Transmembrane helix</keyword>
<comment type="subcellular location">
    <subcellularLocation>
        <location evidence="1">Membrane</location>
        <topology evidence="1">Multi-pass membrane protein</topology>
    </subcellularLocation>
</comment>
<dbReference type="NCBIfam" id="NF037976">
    <property type="entry name" value="gtrA_1"/>
    <property type="match status" value="1"/>
</dbReference>
<keyword evidence="4 5" id="KW-0472">Membrane</keyword>
<dbReference type="RefSeq" id="WP_288198313.1">
    <property type="nucleotide sequence ID" value="NZ_LT608334.1"/>
</dbReference>
<evidence type="ECO:0000256" key="3">
    <source>
        <dbReference type="ARBA" id="ARBA00022989"/>
    </source>
</evidence>
<protein>
    <recommendedName>
        <fullName evidence="6">GtrA/DPMS transmembrane domain-containing protein</fullName>
    </recommendedName>
</protein>
<feature type="transmembrane region" description="Helical" evidence="5">
    <location>
        <begin position="18"/>
        <end position="36"/>
    </location>
</feature>
<feature type="transmembrane region" description="Helical" evidence="5">
    <location>
        <begin position="87"/>
        <end position="111"/>
    </location>
</feature>
<reference evidence="7" key="1">
    <citation type="submission" date="2016-08" db="EMBL/GenBank/DDBJ databases">
        <authorList>
            <person name="Seilhamer J.J."/>
        </authorList>
    </citation>
    <scope>NUCLEOTIDE SEQUENCE</scope>
    <source>
        <strain evidence="7">86</strain>
    </source>
</reference>
<name>A0A212LN33_9HYPH</name>
<evidence type="ECO:0000259" key="6">
    <source>
        <dbReference type="Pfam" id="PF04138"/>
    </source>
</evidence>
<feature type="domain" description="GtrA/DPMS transmembrane" evidence="6">
    <location>
        <begin position="21"/>
        <end position="142"/>
    </location>
</feature>
<feature type="transmembrane region" description="Helical" evidence="5">
    <location>
        <begin position="117"/>
        <end position="134"/>
    </location>
</feature>
<proteinExistence type="predicted"/>